<keyword evidence="4" id="KW-1185">Reference proteome</keyword>
<reference evidence="2 3" key="1">
    <citation type="submission" date="2016-10" db="EMBL/GenBank/DDBJ databases">
        <authorList>
            <person name="de Groot N.N."/>
        </authorList>
    </citation>
    <scope>NUCLEOTIDE SEQUENCE [LARGE SCALE GENOMIC DNA]</scope>
    <source>
        <strain evidence="2 3">CPCC 201259</strain>
    </source>
</reference>
<evidence type="ECO:0000313" key="2">
    <source>
        <dbReference type="EMBL" id="SFP00249.1"/>
    </source>
</evidence>
<gene>
    <name evidence="1" type="ORF">ATL45_5737</name>
    <name evidence="2" type="ORF">SAMN05421805_1337</name>
</gene>
<proteinExistence type="predicted"/>
<sequence>MAGFRKEIEVLDWRFLECLSDQQIYSPDNYSWWRVYVPLRDGKGFAEGLESLGFQVEVVPVYRRK</sequence>
<dbReference type="EMBL" id="FOUP01000033">
    <property type="protein sequence ID" value="SFP00249.1"/>
    <property type="molecule type" value="Genomic_DNA"/>
</dbReference>
<dbReference type="Proteomes" id="UP000270697">
    <property type="component" value="Unassembled WGS sequence"/>
</dbReference>
<name>A0A1I5LSC8_9PSEU</name>
<dbReference type="Proteomes" id="UP000199398">
    <property type="component" value="Unassembled WGS sequence"/>
</dbReference>
<dbReference type="AlphaFoldDB" id="A0A1I5LSC8"/>
<evidence type="ECO:0000313" key="1">
    <source>
        <dbReference type="EMBL" id="RKT87329.1"/>
    </source>
</evidence>
<accession>A0A1I5LSC8</accession>
<dbReference type="EMBL" id="RBXX01000002">
    <property type="protein sequence ID" value="RKT87329.1"/>
    <property type="molecule type" value="Genomic_DNA"/>
</dbReference>
<organism evidence="2 3">
    <name type="scientific">Saccharopolyspora antimicrobica</name>
    <dbReference type="NCBI Taxonomy" id="455193"/>
    <lineage>
        <taxon>Bacteria</taxon>
        <taxon>Bacillati</taxon>
        <taxon>Actinomycetota</taxon>
        <taxon>Actinomycetes</taxon>
        <taxon>Pseudonocardiales</taxon>
        <taxon>Pseudonocardiaceae</taxon>
        <taxon>Saccharopolyspora</taxon>
    </lineage>
</organism>
<evidence type="ECO:0000313" key="3">
    <source>
        <dbReference type="Proteomes" id="UP000199398"/>
    </source>
</evidence>
<evidence type="ECO:0000313" key="4">
    <source>
        <dbReference type="Proteomes" id="UP000270697"/>
    </source>
</evidence>
<protein>
    <submittedName>
        <fullName evidence="2">Uncharacterized protein</fullName>
    </submittedName>
</protein>
<reference evidence="1 4" key="2">
    <citation type="submission" date="2018-10" db="EMBL/GenBank/DDBJ databases">
        <title>Sequencing the genomes of 1000 actinobacteria strains.</title>
        <authorList>
            <person name="Klenk H.-P."/>
        </authorList>
    </citation>
    <scope>NUCLEOTIDE SEQUENCE [LARGE SCALE GENOMIC DNA]</scope>
    <source>
        <strain evidence="1 4">DSM 45119</strain>
    </source>
</reference>